<feature type="region of interest" description="Disordered" evidence="1">
    <location>
        <begin position="1"/>
        <end position="23"/>
    </location>
</feature>
<accession>A0A8T2PSE5</accession>
<evidence type="ECO:0000313" key="2">
    <source>
        <dbReference type="EMBL" id="KAG9354337.1"/>
    </source>
</evidence>
<dbReference type="Proteomes" id="UP000824540">
    <property type="component" value="Unassembled WGS sequence"/>
</dbReference>
<sequence length="61" mass="6833">MGGCSQGHLQVKEGSYRGRARERALQGRRIGTWSRVAPTSNRQHSSSRANASDKTHYFVLM</sequence>
<dbReference type="AlphaFoldDB" id="A0A8T2PSE5"/>
<name>A0A8T2PSE5_9TELE</name>
<proteinExistence type="predicted"/>
<keyword evidence="3" id="KW-1185">Reference proteome</keyword>
<gene>
    <name evidence="2" type="ORF">JZ751_001042</name>
</gene>
<comment type="caution">
    <text evidence="2">The sequence shown here is derived from an EMBL/GenBank/DDBJ whole genome shotgun (WGS) entry which is preliminary data.</text>
</comment>
<dbReference type="EMBL" id="JAFBMS010000002">
    <property type="protein sequence ID" value="KAG9354337.1"/>
    <property type="molecule type" value="Genomic_DNA"/>
</dbReference>
<organism evidence="2 3">
    <name type="scientific">Albula glossodonta</name>
    <name type="common">roundjaw bonefish</name>
    <dbReference type="NCBI Taxonomy" id="121402"/>
    <lineage>
        <taxon>Eukaryota</taxon>
        <taxon>Metazoa</taxon>
        <taxon>Chordata</taxon>
        <taxon>Craniata</taxon>
        <taxon>Vertebrata</taxon>
        <taxon>Euteleostomi</taxon>
        <taxon>Actinopterygii</taxon>
        <taxon>Neopterygii</taxon>
        <taxon>Teleostei</taxon>
        <taxon>Albuliformes</taxon>
        <taxon>Albulidae</taxon>
        <taxon>Albula</taxon>
    </lineage>
</organism>
<evidence type="ECO:0000256" key="1">
    <source>
        <dbReference type="SAM" id="MobiDB-lite"/>
    </source>
</evidence>
<reference evidence="2" key="1">
    <citation type="thesis" date="2021" institute="BYU ScholarsArchive" country="Provo, UT, USA">
        <title>Applications of and Algorithms for Genome Assembly and Genomic Analyses with an Emphasis on Marine Teleosts.</title>
        <authorList>
            <person name="Pickett B.D."/>
        </authorList>
    </citation>
    <scope>NUCLEOTIDE SEQUENCE</scope>
    <source>
        <strain evidence="2">HI-2016</strain>
    </source>
</reference>
<evidence type="ECO:0000313" key="3">
    <source>
        <dbReference type="Proteomes" id="UP000824540"/>
    </source>
</evidence>
<protein>
    <submittedName>
        <fullName evidence="2">Uncharacterized protein</fullName>
    </submittedName>
</protein>
<feature type="compositionally biased region" description="Basic and acidic residues" evidence="1">
    <location>
        <begin position="10"/>
        <end position="23"/>
    </location>
</feature>